<dbReference type="GO" id="GO:0070402">
    <property type="term" value="F:NADPH binding"/>
    <property type="evidence" value="ECO:0007669"/>
    <property type="project" value="TreeGrafter"/>
</dbReference>
<dbReference type="PANTHER" id="PTHR34934">
    <property type="entry name" value="FLAVIN-DEPENDENT THYMIDYLATE SYNTHASE"/>
    <property type="match status" value="1"/>
</dbReference>
<organism evidence="1 2">
    <name type="scientific">uncultured phage cr128_1</name>
    <dbReference type="NCBI Taxonomy" id="2772076"/>
    <lineage>
        <taxon>Viruses</taxon>
        <taxon>Duplodnaviria</taxon>
        <taxon>Heunggongvirae</taxon>
        <taxon>Uroviricota</taxon>
        <taxon>Caudoviricetes</taxon>
        <taxon>Crassvirales</taxon>
        <taxon>Steigviridae</taxon>
        <taxon>Asinivirinae</taxon>
        <taxon>Mahlunavirus</taxon>
        <taxon>Mahlunavirus rarus</taxon>
    </lineage>
</organism>
<dbReference type="GO" id="GO:0050797">
    <property type="term" value="F:thymidylate synthase (FAD) activity"/>
    <property type="evidence" value="ECO:0007669"/>
    <property type="project" value="InterPro"/>
</dbReference>
<dbReference type="Pfam" id="PF02511">
    <property type="entry name" value="Thy1"/>
    <property type="match status" value="1"/>
</dbReference>
<accession>A0A7M1RZY2</accession>
<dbReference type="Gene3D" id="6.10.140.450">
    <property type="match status" value="1"/>
</dbReference>
<dbReference type="GO" id="GO:0006231">
    <property type="term" value="P:dTMP biosynthetic process"/>
    <property type="evidence" value="ECO:0007669"/>
    <property type="project" value="InterPro"/>
</dbReference>
<sequence length="294" mass="34452">MKLIKPSWEILEQEPGIDGIYKAIERAGRTCYKSEDKMTEDSAKGFVDRMIKSGHGAMLEHGTVYLKVVGDERMSEKYQNNPYSRVILRYPKGDIPNIHCIPTHYITTNFRVLIENGWLDDLQYICEPTEYHEKRITVHFICDRGVSHEFVRHRVFSFAQESTRYCNYSKDKFGNELTFIEPCWLEDYNYESNTYYNGFLVALRAAEANYLNLLKQWEDKIPDKRYKTGFRNNPWAPQQARAVLPNALKTELVMTGFINDWKHFFELRCAPNAHPSARELAIPLSEEFIKRGLV</sequence>
<dbReference type="CDD" id="cd20175">
    <property type="entry name" value="ThyX"/>
    <property type="match status" value="1"/>
</dbReference>
<evidence type="ECO:0000313" key="2">
    <source>
        <dbReference type="Proteomes" id="UP000594055"/>
    </source>
</evidence>
<dbReference type="PANTHER" id="PTHR34934:SF1">
    <property type="entry name" value="FLAVIN-DEPENDENT THYMIDYLATE SYNTHASE"/>
    <property type="match status" value="1"/>
</dbReference>
<name>A0A7M1RZY2_9CAUD</name>
<dbReference type="GO" id="GO:0050660">
    <property type="term" value="F:flavin adenine dinucleotide binding"/>
    <property type="evidence" value="ECO:0007669"/>
    <property type="project" value="InterPro"/>
</dbReference>
<dbReference type="Gene3D" id="3.30.1360.170">
    <property type="match status" value="1"/>
</dbReference>
<protein>
    <submittedName>
        <fullName evidence="1">Flavin-dependent thymidylate synthase</fullName>
    </submittedName>
</protein>
<dbReference type="SUPFAM" id="SSF69796">
    <property type="entry name" value="Thymidylate synthase-complementing protein Thy1"/>
    <property type="match status" value="1"/>
</dbReference>
<dbReference type="PROSITE" id="PS51331">
    <property type="entry name" value="THYX"/>
    <property type="match status" value="1"/>
</dbReference>
<dbReference type="GO" id="GO:0004799">
    <property type="term" value="F:thymidylate synthase activity"/>
    <property type="evidence" value="ECO:0007669"/>
    <property type="project" value="TreeGrafter"/>
</dbReference>
<evidence type="ECO:0000313" key="1">
    <source>
        <dbReference type="EMBL" id="QOR59694.1"/>
    </source>
</evidence>
<dbReference type="RefSeq" id="YP_010111852.1">
    <property type="nucleotide sequence ID" value="NC_055885.1"/>
</dbReference>
<dbReference type="GeneID" id="65130304"/>
<dbReference type="EMBL" id="MT774392">
    <property type="protein sequence ID" value="QOR59694.1"/>
    <property type="molecule type" value="Genomic_DNA"/>
</dbReference>
<keyword evidence="2" id="KW-1185">Reference proteome</keyword>
<proteinExistence type="predicted"/>
<dbReference type="InterPro" id="IPR003669">
    <property type="entry name" value="Thymidylate_synthase_ThyX"/>
</dbReference>
<reference evidence="1 2" key="1">
    <citation type="submission" date="2020-07" db="EMBL/GenBank/DDBJ databases">
        <title>Taxonomic proposal: Crassvirales, a new order of highly abundant and diverse bacterial viruses.</title>
        <authorList>
            <person name="Shkoporov A.N."/>
            <person name="Stockdale S.R."/>
            <person name="Guerin E."/>
            <person name="Ross R.P."/>
            <person name="Hill C."/>
        </authorList>
    </citation>
    <scope>NUCLEOTIDE SEQUENCE [LARGE SCALE GENOMIC DNA]</scope>
</reference>
<dbReference type="Proteomes" id="UP000594055">
    <property type="component" value="Segment"/>
</dbReference>
<dbReference type="InterPro" id="IPR036098">
    <property type="entry name" value="Thymidylate_synthase_ThyX_sf"/>
</dbReference>
<dbReference type="KEGG" id="vg:65130304"/>